<dbReference type="InterPro" id="IPR001466">
    <property type="entry name" value="Beta-lactam-related"/>
</dbReference>
<gene>
    <name evidence="3" type="ORF">GCM10007853_05140</name>
</gene>
<evidence type="ECO:0000313" key="3">
    <source>
        <dbReference type="EMBL" id="GLQ22640.1"/>
    </source>
</evidence>
<protein>
    <recommendedName>
        <fullName evidence="2">Beta-lactamase-related domain-containing protein</fullName>
    </recommendedName>
</protein>
<dbReference type="RefSeq" id="WP_284387177.1">
    <property type="nucleotide sequence ID" value="NZ_BSNK01000001.1"/>
</dbReference>
<dbReference type="EMBL" id="BSNK01000001">
    <property type="protein sequence ID" value="GLQ22640.1"/>
    <property type="molecule type" value="Genomic_DNA"/>
</dbReference>
<accession>A0ABQ5V7K6</accession>
<feature type="compositionally biased region" description="Polar residues" evidence="1">
    <location>
        <begin position="18"/>
        <end position="28"/>
    </location>
</feature>
<comment type="caution">
    <text evidence="3">The sequence shown here is derived from an EMBL/GenBank/DDBJ whole genome shotgun (WGS) entry which is preliminary data.</text>
</comment>
<feature type="domain" description="Beta-lactamase-related" evidence="2">
    <location>
        <begin position="62"/>
        <end position="198"/>
    </location>
</feature>
<reference evidence="3" key="2">
    <citation type="submission" date="2023-01" db="EMBL/GenBank/DDBJ databases">
        <title>Draft genome sequence of Algimonas ampicilliniresistens strain NBRC 108219.</title>
        <authorList>
            <person name="Sun Q."/>
            <person name="Mori K."/>
        </authorList>
    </citation>
    <scope>NUCLEOTIDE SEQUENCE</scope>
    <source>
        <strain evidence="3">NBRC 108219</strain>
    </source>
</reference>
<name>A0ABQ5V7K6_9PROT</name>
<dbReference type="PANTHER" id="PTHR43283:SF7">
    <property type="entry name" value="BETA-LACTAMASE-RELATED DOMAIN-CONTAINING PROTEIN"/>
    <property type="match status" value="1"/>
</dbReference>
<dbReference type="Proteomes" id="UP001161391">
    <property type="component" value="Unassembled WGS sequence"/>
</dbReference>
<sequence>MLAMPAFASDLVPLPNQSADVDWPTQQWSSSPPSSEQQAGIDALLDPVFATEIGEGLGETRAVVIIKAGAVVHERYRDGITPETRHVSWSIAKSVTQALVGRAVMTGLIESIDDPMPAAFENGDPRGDISWRHWIQMLDGLDYAEYGVPGLDNDATQMIFGPGKFDVAAHARKHFPAAHTPGEHWNYSTVAFHLIARAMQAELPNTCLTAGQNPRTCKANPSIMSDWVDQVLFQPLGVDAVEEYDAAGTMLGGSSIYMSARDYAKFGLLFLRDGIWNTERLLPVGWVDFARTNPESSDDNGYGGGFWPSPEQPDNAELIFPAPLDAFHAGGLAGQIIWIVPSRDLVFVRVGLMTDTTDNWNTLFKLGQDIGAVLDQP</sequence>
<dbReference type="Gene3D" id="3.40.710.10">
    <property type="entry name" value="DD-peptidase/beta-lactamase superfamily"/>
    <property type="match status" value="1"/>
</dbReference>
<reference evidence="3" key="1">
    <citation type="journal article" date="2014" name="Int. J. Syst. Evol. Microbiol.">
        <title>Complete genome of a new Firmicutes species belonging to the dominant human colonic microbiota ('Ruminococcus bicirculans') reveals two chromosomes and a selective capacity to utilize plant glucans.</title>
        <authorList>
            <consortium name="NISC Comparative Sequencing Program"/>
            <person name="Wegmann U."/>
            <person name="Louis P."/>
            <person name="Goesmann A."/>
            <person name="Henrissat B."/>
            <person name="Duncan S.H."/>
            <person name="Flint H.J."/>
        </authorList>
    </citation>
    <scope>NUCLEOTIDE SEQUENCE</scope>
    <source>
        <strain evidence="3">NBRC 108219</strain>
    </source>
</reference>
<keyword evidence="4" id="KW-1185">Reference proteome</keyword>
<evidence type="ECO:0000256" key="1">
    <source>
        <dbReference type="SAM" id="MobiDB-lite"/>
    </source>
</evidence>
<feature type="region of interest" description="Disordered" evidence="1">
    <location>
        <begin position="18"/>
        <end position="39"/>
    </location>
</feature>
<dbReference type="InterPro" id="IPR012338">
    <property type="entry name" value="Beta-lactam/transpept-like"/>
</dbReference>
<evidence type="ECO:0000313" key="4">
    <source>
        <dbReference type="Proteomes" id="UP001161391"/>
    </source>
</evidence>
<organism evidence="3 4">
    <name type="scientific">Algimonas ampicilliniresistens</name>
    <dbReference type="NCBI Taxonomy" id="1298735"/>
    <lineage>
        <taxon>Bacteria</taxon>
        <taxon>Pseudomonadati</taxon>
        <taxon>Pseudomonadota</taxon>
        <taxon>Alphaproteobacteria</taxon>
        <taxon>Maricaulales</taxon>
        <taxon>Robiginitomaculaceae</taxon>
        <taxon>Algimonas</taxon>
    </lineage>
</organism>
<proteinExistence type="predicted"/>
<dbReference type="PANTHER" id="PTHR43283">
    <property type="entry name" value="BETA-LACTAMASE-RELATED"/>
    <property type="match status" value="1"/>
</dbReference>
<dbReference type="InterPro" id="IPR050789">
    <property type="entry name" value="Diverse_Enzym_Activities"/>
</dbReference>
<dbReference type="SUPFAM" id="SSF56601">
    <property type="entry name" value="beta-lactamase/transpeptidase-like"/>
    <property type="match status" value="1"/>
</dbReference>
<evidence type="ECO:0000259" key="2">
    <source>
        <dbReference type="Pfam" id="PF00144"/>
    </source>
</evidence>
<dbReference type="Pfam" id="PF00144">
    <property type="entry name" value="Beta-lactamase"/>
    <property type="match status" value="1"/>
</dbReference>